<feature type="region of interest" description="Disordered" evidence="1">
    <location>
        <begin position="1"/>
        <end position="25"/>
    </location>
</feature>
<feature type="region of interest" description="Disordered" evidence="1">
    <location>
        <begin position="49"/>
        <end position="80"/>
    </location>
</feature>
<sequence>ENRLSSSDNHIKTNGDSSHWKSKTSANRCTLLLNRQVDGFRVKSNACNIGTVNESVKDEEDTAPEDDNGYSPSEDENLER</sequence>
<protein>
    <submittedName>
        <fullName evidence="2">Uncharacterized protein</fullName>
    </submittedName>
</protein>
<feature type="compositionally biased region" description="Polar residues" evidence="1">
    <location>
        <begin position="14"/>
        <end position="25"/>
    </location>
</feature>
<feature type="compositionally biased region" description="Acidic residues" evidence="1">
    <location>
        <begin position="57"/>
        <end position="80"/>
    </location>
</feature>
<proteinExistence type="predicted"/>
<gene>
    <name evidence="2" type="primary">ORF38829</name>
</gene>
<feature type="compositionally biased region" description="Basic and acidic residues" evidence="1">
    <location>
        <begin position="1"/>
        <end position="13"/>
    </location>
</feature>
<evidence type="ECO:0000256" key="1">
    <source>
        <dbReference type="SAM" id="MobiDB-lite"/>
    </source>
</evidence>
<dbReference type="EMBL" id="HACG01013374">
    <property type="protein sequence ID" value="CEK60239.1"/>
    <property type="molecule type" value="Transcribed_RNA"/>
</dbReference>
<evidence type="ECO:0000313" key="2">
    <source>
        <dbReference type="EMBL" id="CEK60239.1"/>
    </source>
</evidence>
<name>A0A0B6YV76_9EUPU</name>
<dbReference type="AlphaFoldDB" id="A0A0B6YV76"/>
<feature type="non-terminal residue" evidence="2">
    <location>
        <position position="80"/>
    </location>
</feature>
<feature type="non-terminal residue" evidence="2">
    <location>
        <position position="1"/>
    </location>
</feature>
<organism evidence="2">
    <name type="scientific">Arion vulgaris</name>
    <dbReference type="NCBI Taxonomy" id="1028688"/>
    <lineage>
        <taxon>Eukaryota</taxon>
        <taxon>Metazoa</taxon>
        <taxon>Spiralia</taxon>
        <taxon>Lophotrochozoa</taxon>
        <taxon>Mollusca</taxon>
        <taxon>Gastropoda</taxon>
        <taxon>Heterobranchia</taxon>
        <taxon>Euthyneura</taxon>
        <taxon>Panpulmonata</taxon>
        <taxon>Eupulmonata</taxon>
        <taxon>Stylommatophora</taxon>
        <taxon>Helicina</taxon>
        <taxon>Arionoidea</taxon>
        <taxon>Arionidae</taxon>
        <taxon>Arion</taxon>
    </lineage>
</organism>
<reference evidence="2" key="1">
    <citation type="submission" date="2014-12" db="EMBL/GenBank/DDBJ databases">
        <title>Insight into the proteome of Arion vulgaris.</title>
        <authorList>
            <person name="Aradska J."/>
            <person name="Bulat T."/>
            <person name="Smidak R."/>
            <person name="Sarate P."/>
            <person name="Gangsoo J."/>
            <person name="Sialana F."/>
            <person name="Bilban M."/>
            <person name="Lubec G."/>
        </authorList>
    </citation>
    <scope>NUCLEOTIDE SEQUENCE</scope>
    <source>
        <tissue evidence="2">Skin</tissue>
    </source>
</reference>
<accession>A0A0B6YV76</accession>